<dbReference type="EMBL" id="MPUH01002298">
    <property type="protein sequence ID" value="OMJ65249.1"/>
    <property type="molecule type" value="Genomic_DNA"/>
</dbReference>
<feature type="transmembrane region" description="Helical" evidence="1">
    <location>
        <begin position="33"/>
        <end position="52"/>
    </location>
</feature>
<feature type="transmembrane region" description="Helical" evidence="1">
    <location>
        <begin position="58"/>
        <end position="81"/>
    </location>
</feature>
<proteinExistence type="predicted"/>
<sequence length="162" mass="18522">MPSCLFGIMAYVTLEEQQIEKSFVKRYFFIKRFLTILWIFETLSVSITGYFNKDPFSSIIKIISFSLAGIFLDCFFLDFIWKCYVCLENEEPCGRIMTLSESSIASYPAASTIIIAVEIKETQGDIEYTNENQIKPCQPIIHDFTLDNFSINIGNNLSGSQV</sequence>
<name>A0A1R2AL78_9CILI</name>
<evidence type="ECO:0000313" key="3">
    <source>
        <dbReference type="Proteomes" id="UP000187209"/>
    </source>
</evidence>
<reference evidence="2 3" key="1">
    <citation type="submission" date="2016-11" db="EMBL/GenBank/DDBJ databases">
        <title>The macronuclear genome of Stentor coeruleus: a giant cell with tiny introns.</title>
        <authorList>
            <person name="Slabodnick M."/>
            <person name="Ruby J.G."/>
            <person name="Reiff S.B."/>
            <person name="Swart E.C."/>
            <person name="Gosai S."/>
            <person name="Prabakaran S."/>
            <person name="Witkowska E."/>
            <person name="Larue G.E."/>
            <person name="Fisher S."/>
            <person name="Freeman R.M."/>
            <person name="Gunawardena J."/>
            <person name="Chu W."/>
            <person name="Stover N.A."/>
            <person name="Gregory B.D."/>
            <person name="Nowacki M."/>
            <person name="Derisi J."/>
            <person name="Roy S.W."/>
            <person name="Marshall W.F."/>
            <person name="Sood P."/>
        </authorList>
    </citation>
    <scope>NUCLEOTIDE SEQUENCE [LARGE SCALE GENOMIC DNA]</scope>
    <source>
        <strain evidence="2">WM001</strain>
    </source>
</reference>
<gene>
    <name evidence="2" type="ORF">SteCoe_38698</name>
</gene>
<organism evidence="2 3">
    <name type="scientific">Stentor coeruleus</name>
    <dbReference type="NCBI Taxonomy" id="5963"/>
    <lineage>
        <taxon>Eukaryota</taxon>
        <taxon>Sar</taxon>
        <taxon>Alveolata</taxon>
        <taxon>Ciliophora</taxon>
        <taxon>Postciliodesmatophora</taxon>
        <taxon>Heterotrichea</taxon>
        <taxon>Heterotrichida</taxon>
        <taxon>Stentoridae</taxon>
        <taxon>Stentor</taxon>
    </lineage>
</organism>
<keyword evidence="3" id="KW-1185">Reference proteome</keyword>
<protein>
    <submittedName>
        <fullName evidence="2">Uncharacterized protein</fullName>
    </submittedName>
</protein>
<dbReference type="AlphaFoldDB" id="A0A1R2AL78"/>
<keyword evidence="1" id="KW-0472">Membrane</keyword>
<dbReference type="Proteomes" id="UP000187209">
    <property type="component" value="Unassembled WGS sequence"/>
</dbReference>
<keyword evidence="1" id="KW-1133">Transmembrane helix</keyword>
<comment type="caution">
    <text evidence="2">The sequence shown here is derived from an EMBL/GenBank/DDBJ whole genome shotgun (WGS) entry which is preliminary data.</text>
</comment>
<keyword evidence="1" id="KW-0812">Transmembrane</keyword>
<evidence type="ECO:0000313" key="2">
    <source>
        <dbReference type="EMBL" id="OMJ65249.1"/>
    </source>
</evidence>
<accession>A0A1R2AL78</accession>
<evidence type="ECO:0000256" key="1">
    <source>
        <dbReference type="SAM" id="Phobius"/>
    </source>
</evidence>